<proteinExistence type="predicted"/>
<organism evidence="3 4">
    <name type="scientific">Popillia japonica</name>
    <name type="common">Japanese beetle</name>
    <dbReference type="NCBI Taxonomy" id="7064"/>
    <lineage>
        <taxon>Eukaryota</taxon>
        <taxon>Metazoa</taxon>
        <taxon>Ecdysozoa</taxon>
        <taxon>Arthropoda</taxon>
        <taxon>Hexapoda</taxon>
        <taxon>Insecta</taxon>
        <taxon>Pterygota</taxon>
        <taxon>Neoptera</taxon>
        <taxon>Endopterygota</taxon>
        <taxon>Coleoptera</taxon>
        <taxon>Polyphaga</taxon>
        <taxon>Scarabaeiformia</taxon>
        <taxon>Scarabaeidae</taxon>
        <taxon>Rutelinae</taxon>
        <taxon>Popillia</taxon>
    </lineage>
</organism>
<keyword evidence="1" id="KW-0175">Coiled coil</keyword>
<feature type="region of interest" description="Disordered" evidence="2">
    <location>
        <begin position="183"/>
        <end position="208"/>
    </location>
</feature>
<dbReference type="AlphaFoldDB" id="A0AAW1JY64"/>
<feature type="region of interest" description="Disordered" evidence="2">
    <location>
        <begin position="258"/>
        <end position="283"/>
    </location>
</feature>
<sequence>MQLQALRNELIRRIKEAKQREELENELLQYKRSISSLAKWNNMPGKRNLESLARAGYIRTLPTTDEPDYKRNYMPTRSVRNAQLSDDGQFAYYGMPMFKRNVAALARSGMKINGKRNVAALLRQDNYLNSIREGRSRIHTEKPDNYDEKRNIASIKAQYKPKFKRSVNEKRIKREADYYDMTNDEYPSPVYQSPYDYEDDKDGDNEYQDLGKRFLGSVARSGWFRQPSKFAPPNKRHIGSLARLGWLPAFRAARRFNRSGRSTSSCDSRSSTSDGQVEDNSIPEIPLQLDDKRFLIQPAVDKILLEKVFMQPRPE</sequence>
<evidence type="ECO:0000313" key="3">
    <source>
        <dbReference type="EMBL" id="KAK9710293.1"/>
    </source>
</evidence>
<protein>
    <recommendedName>
        <fullName evidence="5">Neuropeptide-like 1</fullName>
    </recommendedName>
</protein>
<evidence type="ECO:0008006" key="5">
    <source>
        <dbReference type="Google" id="ProtNLM"/>
    </source>
</evidence>
<accession>A0AAW1JY64</accession>
<dbReference type="Proteomes" id="UP001458880">
    <property type="component" value="Unassembled WGS sequence"/>
</dbReference>
<evidence type="ECO:0000256" key="1">
    <source>
        <dbReference type="SAM" id="Coils"/>
    </source>
</evidence>
<reference evidence="3 4" key="1">
    <citation type="journal article" date="2024" name="BMC Genomics">
        <title>De novo assembly and annotation of Popillia japonica's genome with initial clues to its potential as an invasive pest.</title>
        <authorList>
            <person name="Cucini C."/>
            <person name="Boschi S."/>
            <person name="Funari R."/>
            <person name="Cardaioli E."/>
            <person name="Iannotti N."/>
            <person name="Marturano G."/>
            <person name="Paoli F."/>
            <person name="Bruttini M."/>
            <person name="Carapelli A."/>
            <person name="Frati F."/>
            <person name="Nardi F."/>
        </authorList>
    </citation>
    <scope>NUCLEOTIDE SEQUENCE [LARGE SCALE GENOMIC DNA]</scope>
    <source>
        <strain evidence="3">DMR45628</strain>
    </source>
</reference>
<gene>
    <name evidence="3" type="ORF">QE152_g26096</name>
</gene>
<comment type="caution">
    <text evidence="3">The sequence shown here is derived from an EMBL/GenBank/DDBJ whole genome shotgun (WGS) entry which is preliminary data.</text>
</comment>
<keyword evidence="4" id="KW-1185">Reference proteome</keyword>
<evidence type="ECO:0000313" key="4">
    <source>
        <dbReference type="Proteomes" id="UP001458880"/>
    </source>
</evidence>
<feature type="compositionally biased region" description="Low complexity" evidence="2">
    <location>
        <begin position="259"/>
        <end position="275"/>
    </location>
</feature>
<feature type="compositionally biased region" description="Acidic residues" evidence="2">
    <location>
        <begin position="196"/>
        <end position="207"/>
    </location>
</feature>
<feature type="coiled-coil region" evidence="1">
    <location>
        <begin position="6"/>
        <end position="33"/>
    </location>
</feature>
<name>A0AAW1JY64_POPJA</name>
<dbReference type="EMBL" id="JASPKY010000295">
    <property type="protein sequence ID" value="KAK9710293.1"/>
    <property type="molecule type" value="Genomic_DNA"/>
</dbReference>
<evidence type="ECO:0000256" key="2">
    <source>
        <dbReference type="SAM" id="MobiDB-lite"/>
    </source>
</evidence>